<evidence type="ECO:0000256" key="1">
    <source>
        <dbReference type="ARBA" id="ARBA00010701"/>
    </source>
</evidence>
<evidence type="ECO:0000259" key="4">
    <source>
        <dbReference type="Pfam" id="PF04083"/>
    </source>
</evidence>
<name>A0ABQ9IVW4_9CUCU</name>
<feature type="signal peptide" evidence="3">
    <location>
        <begin position="1"/>
        <end position="17"/>
    </location>
</feature>
<dbReference type="Proteomes" id="UP001162164">
    <property type="component" value="Unassembled WGS sequence"/>
</dbReference>
<keyword evidence="3" id="KW-0732">Signal</keyword>
<feature type="domain" description="Partial AB-hydrolase lipase" evidence="4">
    <location>
        <begin position="53"/>
        <end position="108"/>
    </location>
</feature>
<dbReference type="PANTHER" id="PTHR11005">
    <property type="entry name" value="LYSOSOMAL ACID LIPASE-RELATED"/>
    <property type="match status" value="1"/>
</dbReference>
<dbReference type="InterPro" id="IPR029058">
    <property type="entry name" value="AB_hydrolase_fold"/>
</dbReference>
<dbReference type="Pfam" id="PF04083">
    <property type="entry name" value="Abhydro_lipase"/>
    <property type="match status" value="1"/>
</dbReference>
<dbReference type="InterPro" id="IPR025483">
    <property type="entry name" value="Lipase_euk"/>
</dbReference>
<dbReference type="EMBL" id="JAPWTJ010002233">
    <property type="protein sequence ID" value="KAJ8967155.1"/>
    <property type="molecule type" value="Genomic_DNA"/>
</dbReference>
<keyword evidence="6" id="KW-1185">Reference proteome</keyword>
<evidence type="ECO:0000313" key="6">
    <source>
        <dbReference type="Proteomes" id="UP001162164"/>
    </source>
</evidence>
<evidence type="ECO:0000313" key="5">
    <source>
        <dbReference type="EMBL" id="KAJ8967155.1"/>
    </source>
</evidence>
<proteinExistence type="inferred from homology"/>
<accession>A0ABQ9IVW4</accession>
<organism evidence="5 6">
    <name type="scientific">Molorchus minor</name>
    <dbReference type="NCBI Taxonomy" id="1323400"/>
    <lineage>
        <taxon>Eukaryota</taxon>
        <taxon>Metazoa</taxon>
        <taxon>Ecdysozoa</taxon>
        <taxon>Arthropoda</taxon>
        <taxon>Hexapoda</taxon>
        <taxon>Insecta</taxon>
        <taxon>Pterygota</taxon>
        <taxon>Neoptera</taxon>
        <taxon>Endopterygota</taxon>
        <taxon>Coleoptera</taxon>
        <taxon>Polyphaga</taxon>
        <taxon>Cucujiformia</taxon>
        <taxon>Chrysomeloidea</taxon>
        <taxon>Cerambycidae</taxon>
        <taxon>Lamiinae</taxon>
        <taxon>Monochamini</taxon>
        <taxon>Molorchus</taxon>
    </lineage>
</organism>
<comment type="caution">
    <text evidence="5">The sequence shown here is derived from an EMBL/GenBank/DDBJ whole genome shotgun (WGS) entry which is preliminary data.</text>
</comment>
<reference evidence="5" key="1">
    <citation type="journal article" date="2023" name="Insect Mol. Biol.">
        <title>Genome sequencing provides insights into the evolution of gene families encoding plant cell wall-degrading enzymes in longhorned beetles.</title>
        <authorList>
            <person name="Shin N.R."/>
            <person name="Okamura Y."/>
            <person name="Kirsch R."/>
            <person name="Pauchet Y."/>
        </authorList>
    </citation>
    <scope>NUCLEOTIDE SEQUENCE</scope>
    <source>
        <strain evidence="5">MMC_N1</strain>
    </source>
</reference>
<keyword evidence="2" id="KW-0378">Hydrolase</keyword>
<gene>
    <name evidence="5" type="ORF">NQ317_000961</name>
</gene>
<evidence type="ECO:0000256" key="2">
    <source>
        <dbReference type="PIRNR" id="PIRNR000862"/>
    </source>
</evidence>
<dbReference type="PIRSF" id="PIRSF000862">
    <property type="entry name" value="Steryl_ester_lip"/>
    <property type="match status" value="1"/>
</dbReference>
<comment type="similarity">
    <text evidence="1 2">Belongs to the AB hydrolase superfamily. Lipase family.</text>
</comment>
<dbReference type="InterPro" id="IPR006693">
    <property type="entry name" value="AB_hydrolase_lipase"/>
</dbReference>
<feature type="chain" id="PRO_5046615757" description="Lipase" evidence="3">
    <location>
        <begin position="18"/>
        <end position="376"/>
    </location>
</feature>
<protein>
    <recommendedName>
        <fullName evidence="2">Lipase</fullName>
    </recommendedName>
</protein>
<keyword evidence="2" id="KW-0442">Lipid degradation</keyword>
<evidence type="ECO:0000256" key="3">
    <source>
        <dbReference type="SAM" id="SignalP"/>
    </source>
</evidence>
<keyword evidence="2" id="KW-0443">Lipid metabolism</keyword>
<dbReference type="Gene3D" id="3.40.50.1820">
    <property type="entry name" value="alpha/beta hydrolase"/>
    <property type="match status" value="1"/>
</dbReference>
<dbReference type="SUPFAM" id="SSF53474">
    <property type="entry name" value="alpha/beta-Hydrolases"/>
    <property type="match status" value="1"/>
</dbReference>
<sequence>MLVWYIFSVTLVHFGFGYFTENNVCKNFSDYATIGFNKNCWYNPDVFSSEMLIAKRYGYPIKKYKVTSEDGYIIALYRIPHNNTDLNTKRQPVLLHHGIGGQALFWMLKQQNSLAFFLVNNGYDVWMATARGSGQSRQHKYLTTDDPMYWNFSFHEMGVCDLPALVEFIANTTGQKGNIIYIGHSMGTTMSYVYASEKKDHASAHLKALISLAPVAYMEYVSPLLKTSFLPFLVLERHLIKAGIYATGNSRAFQQIFYKICSTHPSIVPCFMAMAIATGLSEDQEELPVFVSYFPSSISLKTLHHYIQIVTSRGRFQHFDYGLDNRRYYNSSLPPIYDLTEITLPVHLFVGQEDVLATEKDTAKLYNKLNPPEGRR</sequence>